<evidence type="ECO:0000313" key="2">
    <source>
        <dbReference type="Proteomes" id="UP001152320"/>
    </source>
</evidence>
<dbReference type="AlphaFoldDB" id="A0A9Q1HAK9"/>
<proteinExistence type="predicted"/>
<evidence type="ECO:0000313" key="1">
    <source>
        <dbReference type="EMBL" id="KAJ8038311.1"/>
    </source>
</evidence>
<dbReference type="OrthoDB" id="10011619at2759"/>
<organism evidence="1 2">
    <name type="scientific">Holothuria leucospilota</name>
    <name type="common">Black long sea cucumber</name>
    <name type="synonym">Mertensiothuria leucospilota</name>
    <dbReference type="NCBI Taxonomy" id="206669"/>
    <lineage>
        <taxon>Eukaryota</taxon>
        <taxon>Metazoa</taxon>
        <taxon>Echinodermata</taxon>
        <taxon>Eleutherozoa</taxon>
        <taxon>Echinozoa</taxon>
        <taxon>Holothuroidea</taxon>
        <taxon>Aspidochirotacea</taxon>
        <taxon>Aspidochirotida</taxon>
        <taxon>Holothuriidae</taxon>
        <taxon>Holothuria</taxon>
    </lineage>
</organism>
<accession>A0A9Q1HAK9</accession>
<comment type="caution">
    <text evidence="1">The sequence shown here is derived from an EMBL/GenBank/DDBJ whole genome shotgun (WGS) entry which is preliminary data.</text>
</comment>
<dbReference type="EMBL" id="JAIZAY010000007">
    <property type="protein sequence ID" value="KAJ8038311.1"/>
    <property type="molecule type" value="Genomic_DNA"/>
</dbReference>
<gene>
    <name evidence="1" type="ORF">HOLleu_15696</name>
</gene>
<protein>
    <submittedName>
        <fullName evidence="1">Uncharacterized protein</fullName>
    </submittedName>
</protein>
<reference evidence="1" key="1">
    <citation type="submission" date="2021-10" db="EMBL/GenBank/DDBJ databases">
        <title>Tropical sea cucumber genome reveals ecological adaptation and Cuvierian tubules defense mechanism.</title>
        <authorList>
            <person name="Chen T."/>
        </authorList>
    </citation>
    <scope>NUCLEOTIDE SEQUENCE</scope>
    <source>
        <strain evidence="1">Nanhai2018</strain>
        <tissue evidence="1">Muscle</tissue>
    </source>
</reference>
<name>A0A9Q1HAK9_HOLLE</name>
<keyword evidence="2" id="KW-1185">Reference proteome</keyword>
<sequence>MSYMCPSDPDGIFLSGDDDEVDFARSAVNVVTLADIPMVFTQRESGIKECKPGKRLSLIRPSWGKRVSEVAETADGVLALFTFKGDDLNEETANRLNSKIESIVEETSMQFLRWGDKYLLYSFKDMQNYKNFGGQFINGKFDSIGSLICKINGNYPVL</sequence>
<dbReference type="Proteomes" id="UP001152320">
    <property type="component" value="Chromosome 7"/>
</dbReference>